<keyword evidence="1" id="KW-1133">Transmembrane helix</keyword>
<feature type="transmembrane region" description="Helical" evidence="1">
    <location>
        <begin position="142"/>
        <end position="166"/>
    </location>
</feature>
<evidence type="ECO:0000313" key="2">
    <source>
        <dbReference type="EMBL" id="KAJ7327867.1"/>
    </source>
</evidence>
<reference evidence="2" key="1">
    <citation type="submission" date="2023-03" db="EMBL/GenBank/DDBJ databases">
        <title>Massive genome expansion in bonnet fungi (Mycena s.s.) driven by repeated elements and novel gene families across ecological guilds.</title>
        <authorList>
            <consortium name="Lawrence Berkeley National Laboratory"/>
            <person name="Harder C.B."/>
            <person name="Miyauchi S."/>
            <person name="Viragh M."/>
            <person name="Kuo A."/>
            <person name="Thoen E."/>
            <person name="Andreopoulos B."/>
            <person name="Lu D."/>
            <person name="Skrede I."/>
            <person name="Drula E."/>
            <person name="Henrissat B."/>
            <person name="Morin E."/>
            <person name="Kohler A."/>
            <person name="Barry K."/>
            <person name="LaButti K."/>
            <person name="Morin E."/>
            <person name="Salamov A."/>
            <person name="Lipzen A."/>
            <person name="Mereny Z."/>
            <person name="Hegedus B."/>
            <person name="Baldrian P."/>
            <person name="Stursova M."/>
            <person name="Weitz H."/>
            <person name="Taylor A."/>
            <person name="Grigoriev I.V."/>
            <person name="Nagy L.G."/>
            <person name="Martin F."/>
            <person name="Kauserud H."/>
        </authorList>
    </citation>
    <scope>NUCLEOTIDE SEQUENCE</scope>
    <source>
        <strain evidence="2">CBHHK002</strain>
    </source>
</reference>
<sequence>MAALADEALFEGLWALVESQSVVAAAALLMHGVFLILFVLAMFFMLRNRAEGQLILLFTAVLMAGFAIVQVALDVSLATLASSFFHITTKEGMSPHALSLMNMFSMGYKARQGILATNNAVADCLLLYRCYLIWATSSYARIVVAIPLIMILATAAIAYVTIQLVLDIRIPFSFALLTNLVLFSLAAGRIWYKRRQAAVLQDTSVHKRYTATLGVVLESGLLYVAAILIYVISISKSVPPFTTFQNICWGSLAQLVNIVPMLILVRGALAKAAPAPSDEEVGVGSTHKEMMMSATHKDTV</sequence>
<keyword evidence="3" id="KW-1185">Reference proteome</keyword>
<gene>
    <name evidence="2" type="ORF">DFH08DRAFT_884125</name>
</gene>
<feature type="transmembrane region" description="Helical" evidence="1">
    <location>
        <begin position="22"/>
        <end position="46"/>
    </location>
</feature>
<feature type="transmembrane region" description="Helical" evidence="1">
    <location>
        <begin position="244"/>
        <end position="265"/>
    </location>
</feature>
<feature type="transmembrane region" description="Helical" evidence="1">
    <location>
        <begin position="213"/>
        <end position="232"/>
    </location>
</feature>
<feature type="transmembrane region" description="Helical" evidence="1">
    <location>
        <begin position="53"/>
        <end position="73"/>
    </location>
</feature>
<feature type="transmembrane region" description="Helical" evidence="1">
    <location>
        <begin position="172"/>
        <end position="192"/>
    </location>
</feature>
<dbReference type="AlphaFoldDB" id="A0AAD7EJM3"/>
<keyword evidence="1" id="KW-0472">Membrane</keyword>
<accession>A0AAD7EJM3</accession>
<keyword evidence="1" id="KW-0812">Transmembrane</keyword>
<evidence type="ECO:0000313" key="3">
    <source>
        <dbReference type="Proteomes" id="UP001218218"/>
    </source>
</evidence>
<protein>
    <submittedName>
        <fullName evidence="2">Uncharacterized protein</fullName>
    </submittedName>
</protein>
<proteinExistence type="predicted"/>
<dbReference type="EMBL" id="JARIHO010000040">
    <property type="protein sequence ID" value="KAJ7327867.1"/>
    <property type="molecule type" value="Genomic_DNA"/>
</dbReference>
<evidence type="ECO:0000256" key="1">
    <source>
        <dbReference type="SAM" id="Phobius"/>
    </source>
</evidence>
<dbReference type="Proteomes" id="UP001218218">
    <property type="component" value="Unassembled WGS sequence"/>
</dbReference>
<name>A0AAD7EJM3_9AGAR</name>
<feature type="transmembrane region" description="Helical" evidence="1">
    <location>
        <begin position="110"/>
        <end position="130"/>
    </location>
</feature>
<comment type="caution">
    <text evidence="2">The sequence shown here is derived from an EMBL/GenBank/DDBJ whole genome shotgun (WGS) entry which is preliminary data.</text>
</comment>
<organism evidence="2 3">
    <name type="scientific">Mycena albidolilacea</name>
    <dbReference type="NCBI Taxonomy" id="1033008"/>
    <lineage>
        <taxon>Eukaryota</taxon>
        <taxon>Fungi</taxon>
        <taxon>Dikarya</taxon>
        <taxon>Basidiomycota</taxon>
        <taxon>Agaricomycotina</taxon>
        <taxon>Agaricomycetes</taxon>
        <taxon>Agaricomycetidae</taxon>
        <taxon>Agaricales</taxon>
        <taxon>Marasmiineae</taxon>
        <taxon>Mycenaceae</taxon>
        <taxon>Mycena</taxon>
    </lineage>
</organism>